<organism evidence="3 4">
    <name type="scientific">Oceanococcus atlanticus</name>
    <dbReference type="NCBI Taxonomy" id="1317117"/>
    <lineage>
        <taxon>Bacteria</taxon>
        <taxon>Pseudomonadati</taxon>
        <taxon>Pseudomonadota</taxon>
        <taxon>Gammaproteobacteria</taxon>
        <taxon>Chromatiales</taxon>
        <taxon>Oceanococcaceae</taxon>
        <taxon>Oceanococcus</taxon>
    </lineage>
</organism>
<dbReference type="PANTHER" id="PTHR37290">
    <property type="entry name" value="INNER MEMBRANE PROTEIN YIAA-RELATED"/>
    <property type="match status" value="1"/>
</dbReference>
<reference evidence="3 4" key="1">
    <citation type="submission" date="2013-04" db="EMBL/GenBank/DDBJ databases">
        <title>Oceanococcus atlanticus 22II-S10r2 Genome Sequencing.</title>
        <authorList>
            <person name="Lai Q."/>
            <person name="Li G."/>
            <person name="Shao Z."/>
        </authorList>
    </citation>
    <scope>NUCLEOTIDE SEQUENCE [LARGE SCALE GENOMIC DNA]</scope>
    <source>
        <strain evidence="3 4">22II-S10r2</strain>
    </source>
</reference>
<feature type="domain" description="YiaAB two helix" evidence="2">
    <location>
        <begin position="20"/>
        <end position="72"/>
    </location>
</feature>
<dbReference type="OrthoDB" id="163792at2"/>
<evidence type="ECO:0000259" key="2">
    <source>
        <dbReference type="Pfam" id="PF05360"/>
    </source>
</evidence>
<keyword evidence="1" id="KW-0472">Membrane</keyword>
<dbReference type="GO" id="GO:0006974">
    <property type="term" value="P:DNA damage response"/>
    <property type="evidence" value="ECO:0007669"/>
    <property type="project" value="TreeGrafter"/>
</dbReference>
<feature type="transmembrane region" description="Helical" evidence="1">
    <location>
        <begin position="48"/>
        <end position="67"/>
    </location>
</feature>
<proteinExistence type="predicted"/>
<gene>
    <name evidence="3" type="ORF">ATO7_14913</name>
</gene>
<comment type="caution">
    <text evidence="3">The sequence shown here is derived from an EMBL/GenBank/DDBJ whole genome shotgun (WGS) entry which is preliminary data.</text>
</comment>
<dbReference type="Proteomes" id="UP000192342">
    <property type="component" value="Unassembled WGS sequence"/>
</dbReference>
<keyword evidence="4" id="KW-1185">Reference proteome</keyword>
<evidence type="ECO:0000313" key="3">
    <source>
        <dbReference type="EMBL" id="ORE85523.1"/>
    </source>
</evidence>
<dbReference type="PANTHER" id="PTHR37290:SF1">
    <property type="entry name" value="INNER MEMBRANE PROTEIN YIAA"/>
    <property type="match status" value="1"/>
</dbReference>
<dbReference type="InterPro" id="IPR008024">
    <property type="entry name" value="YiaAB"/>
</dbReference>
<evidence type="ECO:0000313" key="4">
    <source>
        <dbReference type="Proteomes" id="UP000192342"/>
    </source>
</evidence>
<accession>A0A1Y1SBN6</accession>
<name>A0A1Y1SBN6_9GAMM</name>
<dbReference type="EMBL" id="AQQV01000004">
    <property type="protein sequence ID" value="ORE85523.1"/>
    <property type="molecule type" value="Genomic_DNA"/>
</dbReference>
<dbReference type="Pfam" id="PF05360">
    <property type="entry name" value="YiaAB"/>
    <property type="match status" value="1"/>
</dbReference>
<evidence type="ECO:0000256" key="1">
    <source>
        <dbReference type="SAM" id="Phobius"/>
    </source>
</evidence>
<keyword evidence="1" id="KW-1133">Transmembrane helix</keyword>
<keyword evidence="1" id="KW-0812">Transmembrane</keyword>
<dbReference type="GO" id="GO:0005886">
    <property type="term" value="C:plasma membrane"/>
    <property type="evidence" value="ECO:0007669"/>
    <property type="project" value="TreeGrafter"/>
</dbReference>
<feature type="transmembrane region" description="Helical" evidence="1">
    <location>
        <begin position="20"/>
        <end position="42"/>
    </location>
</feature>
<dbReference type="RefSeq" id="WP_083563181.1">
    <property type="nucleotide sequence ID" value="NZ_AQQV01000004.1"/>
</dbReference>
<sequence length="98" mass="11193">MNSPFQNDNYDGLKLDSPGWVFFVKTSFGCALLGMLAGVVMMPVDLWMRGYIVMGTLFLVGSSFTLAKTMRDQFESNKMINRLSQARAEKLLEEYHRE</sequence>
<dbReference type="InterPro" id="IPR038972">
    <property type="entry name" value="YiaA-like"/>
</dbReference>
<protein>
    <recommendedName>
        <fullName evidence="2">YiaAB two helix domain-containing protein</fullName>
    </recommendedName>
</protein>
<dbReference type="STRING" id="1317117.ATO7_14913"/>
<dbReference type="AlphaFoldDB" id="A0A1Y1SBN6"/>